<evidence type="ECO:0000313" key="1">
    <source>
        <dbReference type="EMBL" id="API82871.1"/>
    </source>
</evidence>
<accession>A0A1L4BLR0</accession>
<dbReference type="RefSeq" id="WP_042195031.1">
    <property type="nucleotide sequence ID" value="NZ_KX833210.1"/>
</dbReference>
<sequence length="85" mass="9792">MKLNNYLSKFFDVEENEVENDEGEKIPSLWLYEKGEDSEPVVILKQTEKPGEWRVGDIYSALTNDARLSEEQIKKLAKAGMITKN</sequence>
<proteinExistence type="predicted"/>
<keyword evidence="1" id="KW-0614">Plasmid</keyword>
<dbReference type="AlphaFoldDB" id="A0A1L4BLR0"/>
<name>A0A1L4BLR0_SALTI</name>
<protein>
    <submittedName>
        <fullName evidence="1">Uncharacterized protein</fullName>
    </submittedName>
</protein>
<geneLocation type="plasmid" evidence="1">
    <name>pTy031_01</name>
</geneLocation>
<reference evidence="1" key="1">
    <citation type="submission" date="2016-09" db="EMBL/GenBank/DDBJ databases">
        <title>Whole genome sequence analysis of Salmonella Typhi isolated in Thailand before and after the introduction of a national immunization program.</title>
        <authorList>
            <person name="Dyson Z.A."/>
            <person name="Thanh D.P."/>
            <person name="Bodhidatta L."/>
            <person name="Mason C.J."/>
            <person name="Rabaa M.A."/>
            <person name="Vinh P.V."/>
            <person name="Thanh T.H."/>
            <person name="Thwaites G.E."/>
            <person name="Baker S."/>
            <person name="Holt K.E."/>
        </authorList>
    </citation>
    <scope>NUCLEOTIDE SEQUENCE</scope>
    <source>
        <strain evidence="1">Salmonella Typhi Ty031 plasmid pTy031_01</strain>
        <plasmid evidence="1">pTy031_01</plasmid>
    </source>
</reference>
<dbReference type="EMBL" id="KX833210">
    <property type="protein sequence ID" value="API82871.1"/>
    <property type="molecule type" value="Genomic_DNA"/>
</dbReference>
<organism evidence="1">
    <name type="scientific">Salmonella typhi</name>
    <dbReference type="NCBI Taxonomy" id="90370"/>
    <lineage>
        <taxon>Bacteria</taxon>
        <taxon>Pseudomonadati</taxon>
        <taxon>Pseudomonadota</taxon>
        <taxon>Gammaproteobacteria</taxon>
        <taxon>Enterobacterales</taxon>
        <taxon>Enterobacteriaceae</taxon>
        <taxon>Salmonella</taxon>
    </lineage>
</organism>